<keyword evidence="3" id="KW-1003">Cell membrane</keyword>
<dbReference type="GO" id="GO:0005304">
    <property type="term" value="F:L-valine transmembrane transporter activity"/>
    <property type="evidence" value="ECO:0007669"/>
    <property type="project" value="TreeGrafter"/>
</dbReference>
<evidence type="ECO:0000256" key="3">
    <source>
        <dbReference type="ARBA" id="ARBA00022475"/>
    </source>
</evidence>
<proteinExistence type="inferred from homology"/>
<keyword evidence="7 10" id="KW-1133">Transmembrane helix</keyword>
<dbReference type="GO" id="GO:0042941">
    <property type="term" value="P:D-alanine transmembrane transport"/>
    <property type="evidence" value="ECO:0007669"/>
    <property type="project" value="TreeGrafter"/>
</dbReference>
<evidence type="ECO:0000256" key="5">
    <source>
        <dbReference type="ARBA" id="ARBA00022692"/>
    </source>
</evidence>
<keyword evidence="8 10" id="KW-0472">Membrane</keyword>
<dbReference type="Pfam" id="PF02653">
    <property type="entry name" value="BPD_transp_2"/>
    <property type="match status" value="1"/>
</dbReference>
<dbReference type="CDD" id="cd06582">
    <property type="entry name" value="TM_PBP1_LivH_like"/>
    <property type="match status" value="1"/>
</dbReference>
<keyword evidence="4" id="KW-0997">Cell inner membrane</keyword>
<dbReference type="GO" id="GO:0015808">
    <property type="term" value="P:L-alanine transport"/>
    <property type="evidence" value="ECO:0007669"/>
    <property type="project" value="TreeGrafter"/>
</dbReference>
<accession>A0A225MH59</accession>
<evidence type="ECO:0000313" key="11">
    <source>
        <dbReference type="EMBL" id="OWT58269.1"/>
    </source>
</evidence>
<evidence type="ECO:0000313" key="12">
    <source>
        <dbReference type="Proteomes" id="UP000214603"/>
    </source>
</evidence>
<sequence length="293" mass="30792">MLEQQFINALSLGCVYALFALGFTLVFGVLGIINLSHGAVFMAGAYAALYAISTLGLPLWAGLIVSFVAAGLIGALIDLLVLRPLRHRGAPHLIPMIATIGIGIILTNGAQGIFGANNLRFPQGTVPDQTLVIAGMHMTVVEIGIIFLSFALMAVLMYVMRRTRFGRALRAVAESPKAAWLLGIDVERLFLTTSFVAGGLGGIAGVLIGLYSNALYPLMGEPILRKGIAVVILGGLGNIPGAMIGGLFLGFSEVLSVAYIGSTTRDAVAFGLLFLVLLLRPQGLFGKVVQRKA</sequence>
<keyword evidence="6" id="KW-0029">Amino-acid transport</keyword>
<evidence type="ECO:0000256" key="8">
    <source>
        <dbReference type="ARBA" id="ARBA00023136"/>
    </source>
</evidence>
<dbReference type="Proteomes" id="UP000214603">
    <property type="component" value="Unassembled WGS sequence"/>
</dbReference>
<dbReference type="InterPro" id="IPR052157">
    <property type="entry name" value="BCAA_transport_permease"/>
</dbReference>
<keyword evidence="12" id="KW-1185">Reference proteome</keyword>
<comment type="caution">
    <text evidence="11">The sequence shown here is derived from an EMBL/GenBank/DDBJ whole genome shotgun (WGS) entry which is preliminary data.</text>
</comment>
<comment type="subcellular location">
    <subcellularLocation>
        <location evidence="1">Cell membrane</location>
        <topology evidence="1">Multi-pass membrane protein</topology>
    </subcellularLocation>
</comment>
<evidence type="ECO:0000256" key="2">
    <source>
        <dbReference type="ARBA" id="ARBA00022448"/>
    </source>
</evidence>
<dbReference type="GO" id="GO:0015188">
    <property type="term" value="F:L-isoleucine transmembrane transporter activity"/>
    <property type="evidence" value="ECO:0007669"/>
    <property type="project" value="TreeGrafter"/>
</dbReference>
<dbReference type="OrthoDB" id="9807115at2"/>
<dbReference type="InterPro" id="IPR001851">
    <property type="entry name" value="ABC_transp_permease"/>
</dbReference>
<feature type="transmembrane region" description="Helical" evidence="10">
    <location>
        <begin position="189"/>
        <end position="211"/>
    </location>
</feature>
<dbReference type="GO" id="GO:0005886">
    <property type="term" value="C:plasma membrane"/>
    <property type="evidence" value="ECO:0007669"/>
    <property type="project" value="UniProtKB-SubCell"/>
</dbReference>
<evidence type="ECO:0000256" key="1">
    <source>
        <dbReference type="ARBA" id="ARBA00004651"/>
    </source>
</evidence>
<evidence type="ECO:0000256" key="6">
    <source>
        <dbReference type="ARBA" id="ARBA00022970"/>
    </source>
</evidence>
<evidence type="ECO:0000256" key="7">
    <source>
        <dbReference type="ARBA" id="ARBA00022989"/>
    </source>
</evidence>
<protein>
    <submittedName>
        <fullName evidence="11">Branched-chain amino acid ABC transporter permease</fullName>
    </submittedName>
</protein>
<dbReference type="PANTHER" id="PTHR11795">
    <property type="entry name" value="BRANCHED-CHAIN AMINO ACID TRANSPORT SYSTEM PERMEASE PROTEIN LIVH"/>
    <property type="match status" value="1"/>
</dbReference>
<keyword evidence="5 10" id="KW-0812">Transmembrane</keyword>
<dbReference type="EMBL" id="NJIH01000008">
    <property type="protein sequence ID" value="OWT58269.1"/>
    <property type="molecule type" value="Genomic_DNA"/>
</dbReference>
<gene>
    <name evidence="11" type="ORF">CEY11_14850</name>
</gene>
<feature type="transmembrane region" description="Helical" evidence="10">
    <location>
        <begin position="6"/>
        <end position="28"/>
    </location>
</feature>
<keyword evidence="2" id="KW-0813">Transport</keyword>
<dbReference type="PANTHER" id="PTHR11795:SF371">
    <property type="entry name" value="HIGH-AFFINITY BRANCHED-CHAIN AMINO ACID TRANSPORT SYSTEM PERMEASE PROTEIN LIVH"/>
    <property type="match status" value="1"/>
</dbReference>
<dbReference type="GO" id="GO:0015190">
    <property type="term" value="F:L-leucine transmembrane transporter activity"/>
    <property type="evidence" value="ECO:0007669"/>
    <property type="project" value="TreeGrafter"/>
</dbReference>
<evidence type="ECO:0000256" key="10">
    <source>
        <dbReference type="SAM" id="Phobius"/>
    </source>
</evidence>
<feature type="transmembrane region" description="Helical" evidence="10">
    <location>
        <begin position="59"/>
        <end position="81"/>
    </location>
</feature>
<dbReference type="RefSeq" id="WP_088604179.1">
    <property type="nucleotide sequence ID" value="NZ_NJIH01000008.1"/>
</dbReference>
<feature type="transmembrane region" description="Helical" evidence="10">
    <location>
        <begin position="93"/>
        <end position="114"/>
    </location>
</feature>
<dbReference type="AlphaFoldDB" id="A0A225MH59"/>
<dbReference type="GO" id="GO:0015192">
    <property type="term" value="F:L-phenylalanine transmembrane transporter activity"/>
    <property type="evidence" value="ECO:0007669"/>
    <property type="project" value="TreeGrafter"/>
</dbReference>
<name>A0A225MH59_9BURK</name>
<feature type="transmembrane region" description="Helical" evidence="10">
    <location>
        <begin position="134"/>
        <end position="160"/>
    </location>
</feature>
<evidence type="ECO:0000256" key="4">
    <source>
        <dbReference type="ARBA" id="ARBA00022519"/>
    </source>
</evidence>
<feature type="transmembrane region" description="Helical" evidence="10">
    <location>
        <begin position="231"/>
        <end position="255"/>
    </location>
</feature>
<dbReference type="GO" id="GO:1903806">
    <property type="term" value="P:L-isoleucine import across plasma membrane"/>
    <property type="evidence" value="ECO:0007669"/>
    <property type="project" value="TreeGrafter"/>
</dbReference>
<evidence type="ECO:0000256" key="9">
    <source>
        <dbReference type="ARBA" id="ARBA00037998"/>
    </source>
</evidence>
<organism evidence="11 12">
    <name type="scientific">Candidimonas nitroreducens</name>
    <dbReference type="NCBI Taxonomy" id="683354"/>
    <lineage>
        <taxon>Bacteria</taxon>
        <taxon>Pseudomonadati</taxon>
        <taxon>Pseudomonadota</taxon>
        <taxon>Betaproteobacteria</taxon>
        <taxon>Burkholderiales</taxon>
        <taxon>Alcaligenaceae</taxon>
        <taxon>Candidimonas</taxon>
    </lineage>
</organism>
<reference evidence="12" key="1">
    <citation type="submission" date="2017-06" db="EMBL/GenBank/DDBJ databases">
        <title>Herbaspirillum phytohormonus sp. nov., isolated from the root nodule of Robinia pseudoacacia in lead-zinc mine.</title>
        <authorList>
            <person name="Fan M."/>
            <person name="Lin Y."/>
        </authorList>
    </citation>
    <scope>NUCLEOTIDE SEQUENCE [LARGE SCALE GENOMIC DNA]</scope>
    <source>
        <strain evidence="12">SC-089</strain>
    </source>
</reference>
<comment type="similarity">
    <text evidence="9">Belongs to the binding-protein-dependent transport system permease family. LivHM subfamily.</text>
</comment>
<feature type="transmembrane region" description="Helical" evidence="10">
    <location>
        <begin position="267"/>
        <end position="285"/>
    </location>
</feature>